<keyword evidence="6" id="KW-0347">Helicase</keyword>
<evidence type="ECO:0000259" key="5">
    <source>
        <dbReference type="PROSITE" id="PS51194"/>
    </source>
</evidence>
<feature type="region of interest" description="Disordered" evidence="3">
    <location>
        <begin position="1546"/>
        <end position="1566"/>
    </location>
</feature>
<dbReference type="Pfam" id="PF09369">
    <property type="entry name" value="MZB"/>
    <property type="match status" value="1"/>
</dbReference>
<organism evidence="6 7">
    <name type="scientific">Alteromonas hispanica</name>
    <dbReference type="NCBI Taxonomy" id="315421"/>
    <lineage>
        <taxon>Bacteria</taxon>
        <taxon>Pseudomonadati</taxon>
        <taxon>Pseudomonadota</taxon>
        <taxon>Gammaproteobacteria</taxon>
        <taxon>Alteromonadales</taxon>
        <taxon>Alteromonadaceae</taxon>
        <taxon>Alteromonas/Salinimonas group</taxon>
        <taxon>Alteromonas</taxon>
    </lineage>
</organism>
<dbReference type="InterPro" id="IPR014001">
    <property type="entry name" value="Helicase_ATP-bd"/>
</dbReference>
<dbReference type="SUPFAM" id="SSF52540">
    <property type="entry name" value="P-loop containing nucleoside triphosphate hydrolases"/>
    <property type="match status" value="1"/>
</dbReference>
<comment type="caution">
    <text evidence="6">The sequence shown here is derived from an EMBL/GenBank/DDBJ whole genome shotgun (WGS) entry which is preliminary data.</text>
</comment>
<dbReference type="PANTHER" id="PTHR47957:SF3">
    <property type="entry name" value="ATP-DEPENDENT HELICASE HRQ1"/>
    <property type="match status" value="1"/>
</dbReference>
<feature type="domain" description="Helicase ATP-binding" evidence="4">
    <location>
        <begin position="119"/>
        <end position="316"/>
    </location>
</feature>
<dbReference type="InterPro" id="IPR018973">
    <property type="entry name" value="MZB"/>
</dbReference>
<dbReference type="InterPro" id="IPR011545">
    <property type="entry name" value="DEAD/DEAH_box_helicase_dom"/>
</dbReference>
<feature type="domain" description="Helicase C-terminal" evidence="5">
    <location>
        <begin position="1028"/>
        <end position="1183"/>
    </location>
</feature>
<reference evidence="6 7" key="1">
    <citation type="submission" date="2020-01" db="EMBL/GenBank/DDBJ databases">
        <title>Genomes of bacteria type strains.</title>
        <authorList>
            <person name="Chen J."/>
            <person name="Zhu S."/>
            <person name="Yang J."/>
        </authorList>
    </citation>
    <scope>NUCLEOTIDE SEQUENCE [LARGE SCALE GENOMIC DNA]</scope>
    <source>
        <strain evidence="6 7">LMG 22958</strain>
    </source>
</reference>
<protein>
    <submittedName>
        <fullName evidence="6">DEAD/DEAH box helicase</fullName>
    </submittedName>
</protein>
<feature type="compositionally biased region" description="Acidic residues" evidence="3">
    <location>
        <begin position="540"/>
        <end position="551"/>
    </location>
</feature>
<dbReference type="RefSeq" id="WP_163109781.1">
    <property type="nucleotide sequence ID" value="NZ_JAAAWP010000001.1"/>
</dbReference>
<dbReference type="GO" id="GO:0005524">
    <property type="term" value="F:ATP binding"/>
    <property type="evidence" value="ECO:0007669"/>
    <property type="project" value="UniProtKB-KW"/>
</dbReference>
<keyword evidence="1" id="KW-0547">Nucleotide-binding</keyword>
<dbReference type="GO" id="GO:0006289">
    <property type="term" value="P:nucleotide-excision repair"/>
    <property type="evidence" value="ECO:0007669"/>
    <property type="project" value="TreeGrafter"/>
</dbReference>
<gene>
    <name evidence="6" type="ORF">GTW09_02480</name>
</gene>
<sequence length="2100" mass="236376">MKYFSELVNQSIARAKESSLSVLGITNPALRQHLAIQMSQDCGESESMMATPLFEHTFGWTEADRTMGQLAEDRLLSSAVLNALDRKKITDSQGKQVENRYQFKKEFKPYTHQLKSWNTLLADKPKSVVVTSGTGSGKTECFMVPVLEDLYRESQQTQEPLSGVRAIFLYPLNALINSQRERLHAWTQDFGKDIRFCLYNGNTEEKANKVKARQAQVPNEILSRELMRDQPAPILVTNGTMLEYMLVRNVDSPIINKSKEQKSLRWIVLDEAHTYVGSQAAELSMQLRRVLHAFGVEAKDVRFVATSATIGDKDAEKQLQSYLADLAGVPNDHVVVIGGKRNIPQLTFSPKDAQTLEELSLIPADKKPGEKDYDPDVSKTRFEALTESTVAKKIRDKFVNSNKPLKLAELKKYLEGEFPSQTFAQNSVLQWLDLLTGTKLSPKHEAFLKVRAHFFQRMMNGIWSCIDPHCASKKSSVLKDSWPFGMVYSKQTGKCNCGAPVLEVGFCNDCNEPHLLAADKSGFITQRDTDVGDEFSLLIDQDDDDDTEDDESGNKNKPTSIFVTLRAEPDDELIYSPVDINVSTGKLGDITDAVRLYYAYDKDENSTYQTGCCGYKGTSFKKPIRRAILGSPFYVANAVPTILEFCPDPKVDKETGLGPNTLPGRGRKLITFTDSRQGTARMAVRMQQEAERSKLRGLVFSILRTFQESQPDEEDIARDADLAGLRENIKSLQSAGLYDMAAQLQEKINAAEGGKLVSFKSEVVSWGTMVKELLLKNDIKDNILTYNKYANPEVFGDSTGAEKLSEMLLIREFARRPKFQNNMETQGIIKIGYQGLEKVNAIPDNWSEHGLKLEDWQDFLKVCLDFYVRENTYIKLEDDWRVWIGFKFAPKTFLKPDSFEEDENRVKKWPQVKGAYNRLAKLLILGAKLDKESKVTKDLVNEWLRSAWTALTQNKVLDNEGNQFFLSRQKITFEFAEKCFICPVTNKLLDTTFRNLTPYLPNSFDSRNFECKSIDLPPIWTLDISQYDYSEGLKKIRQSVLADEKVSQLRSRNLWTDINDRVVEGGFYYRTAEHSAQQSSERLNNYESMFKSGKVNVLNCSTTMEMGVDIGGISAVVMNNVPPHPANYLQRAGRAGRSKESRAISYTLCKSNPHDTEVFNEPSWPFVTAIPAPKISLDSKRLAQRHVNSLLLSIFLRDVIGSTNKEKTSLNLEWFFLPSEGGQSVCDKFIAWASGNANTLEKTLKDVLKGTVLSTVPAWNVIDDTNQAIEKLSKRWITHYRQLKTAEQDATPESAYEFKVRVELTRHTNEYLLKELAAKAFLPGYGFPTDIVTLNNKNFVDFKREKEGKQKREKFREDNISQLRELPTRNLAVAIREYAPGAEIVLDGRVFKSAGVALNWQKLASDAREGQKFDVAWRCGSCGHSGVETNTTIMEDWSCGSCGTKIRNSWKKTVLEPTGFVTDFFTAPSNDISSQSYIAVQPSWLSIDALPINLPDPNLGYMKYGTESTIFQHSSGANEHGYAICMQCGKAESMLGDGEFPKSLNPASFHKPITSTPKSKDKDGFEPELCDGSATVHGNVHLGCSGLTDAFELVLRHPLSGEYIDPSHPDSDSIALTLAVAMRNALAAKLGIATSEIGYSTRKTRVQESNKQAIAVQLYDVVSGGAGFSTSAALHIEDVLMQTYQNLSCEASCDSACSTCLLDSNTRHDANQLNRNLAKAWLGDEFSNFVSLSEQYHFIKGAKFCYEPILEAISRQINKGASEIRVWMGSNVNEWDLNSRHVQMFAFQMLNIHKVKLTIVLPNTTLSDADYISLSRLSDIGVEFVTSDAELDSGALVAQAIYEKGKAFTLACSSFDVLNPNQSWLLSRTENMVVYSEALSSVEVSPVDTSSWIKFDGNSMAKVELRKELDGAIDGFGNRFWELLGSNFKPLEDDLNSSQLAGVEYTDRYLQSPWYIILLGEIIRALPKAPGVGFELETLFNFRDKGARLHDDWSNSNTMTEVISTWFEKGAATPCYLDLHQRRDDIAHRREMKLTFSNGNRYSISLDQGMGYWNHHLTKNKHWFDFGQPHEQLLQMAEVWQYGNLQTKYDWETVIFIAKL</sequence>
<dbReference type="Pfam" id="PF00270">
    <property type="entry name" value="DEAD"/>
    <property type="match status" value="1"/>
</dbReference>
<dbReference type="GO" id="GO:0036297">
    <property type="term" value="P:interstrand cross-link repair"/>
    <property type="evidence" value="ECO:0007669"/>
    <property type="project" value="TreeGrafter"/>
</dbReference>
<evidence type="ECO:0000259" key="4">
    <source>
        <dbReference type="PROSITE" id="PS51192"/>
    </source>
</evidence>
<dbReference type="InterPro" id="IPR001650">
    <property type="entry name" value="Helicase_C-like"/>
</dbReference>
<evidence type="ECO:0000256" key="1">
    <source>
        <dbReference type="ARBA" id="ARBA00022741"/>
    </source>
</evidence>
<dbReference type="PANTHER" id="PTHR47957">
    <property type="entry name" value="ATP-DEPENDENT HELICASE HRQ1"/>
    <property type="match status" value="1"/>
</dbReference>
<dbReference type="Gene3D" id="3.40.50.300">
    <property type="entry name" value="P-loop containing nucleotide triphosphate hydrolases"/>
    <property type="match status" value="2"/>
</dbReference>
<dbReference type="EMBL" id="JAAAWP010000001">
    <property type="protein sequence ID" value="NDW20394.1"/>
    <property type="molecule type" value="Genomic_DNA"/>
</dbReference>
<dbReference type="SMART" id="SM00487">
    <property type="entry name" value="DEXDc"/>
    <property type="match status" value="1"/>
</dbReference>
<keyword evidence="7" id="KW-1185">Reference proteome</keyword>
<dbReference type="PROSITE" id="PS51194">
    <property type="entry name" value="HELICASE_CTER"/>
    <property type="match status" value="1"/>
</dbReference>
<dbReference type="Proteomes" id="UP000478837">
    <property type="component" value="Unassembled WGS sequence"/>
</dbReference>
<dbReference type="InterPro" id="IPR027417">
    <property type="entry name" value="P-loop_NTPase"/>
</dbReference>
<dbReference type="PROSITE" id="PS51192">
    <property type="entry name" value="HELICASE_ATP_BIND_1"/>
    <property type="match status" value="1"/>
</dbReference>
<evidence type="ECO:0000313" key="7">
    <source>
        <dbReference type="Proteomes" id="UP000478837"/>
    </source>
</evidence>
<evidence type="ECO:0000256" key="2">
    <source>
        <dbReference type="ARBA" id="ARBA00022840"/>
    </source>
</evidence>
<evidence type="ECO:0000256" key="3">
    <source>
        <dbReference type="SAM" id="MobiDB-lite"/>
    </source>
</evidence>
<dbReference type="SMART" id="SM00490">
    <property type="entry name" value="HELICc"/>
    <property type="match status" value="1"/>
</dbReference>
<dbReference type="GO" id="GO:0043138">
    <property type="term" value="F:3'-5' DNA helicase activity"/>
    <property type="evidence" value="ECO:0007669"/>
    <property type="project" value="TreeGrafter"/>
</dbReference>
<feature type="region of interest" description="Disordered" evidence="3">
    <location>
        <begin position="540"/>
        <end position="559"/>
    </location>
</feature>
<proteinExistence type="predicted"/>
<name>A0A6L9MQ85_9ALTE</name>
<accession>A0A6L9MQ85</accession>
<dbReference type="GO" id="GO:0003676">
    <property type="term" value="F:nucleic acid binding"/>
    <property type="evidence" value="ECO:0007669"/>
    <property type="project" value="InterPro"/>
</dbReference>
<keyword evidence="2" id="KW-0067">ATP-binding</keyword>
<evidence type="ECO:0000313" key="6">
    <source>
        <dbReference type="EMBL" id="NDW20394.1"/>
    </source>
</evidence>
<dbReference type="Pfam" id="PF00271">
    <property type="entry name" value="Helicase_C"/>
    <property type="match status" value="1"/>
</dbReference>
<keyword evidence="6" id="KW-0378">Hydrolase</keyword>